<protein>
    <submittedName>
        <fullName evidence="2">Uncharacterized protein</fullName>
    </submittedName>
</protein>
<dbReference type="OrthoDB" id="6064299at2759"/>
<proteinExistence type="predicted"/>
<sequence length="425" mass="47521">MQKQWKTQDCKPKIPDPGKEMSHHKPPIDGDLETPSKQTAQGQHTQWRDSGYYSPANTSNALDEETLFCFSDDLKTPAIAESTPKGTPEATALRGSGTNTAPLRVRNRSTSDFDFSHLDSDYSKTHAVQTDPHVTFHTDFEDDESNGEVDDQVEDRLFPQIDSPPIDLPPVSAPMDIPLSPQGPHYRANILLECPHPETYSPSITDRGQIYRSGQNILCRNISTQTPSRSCQALQDAISHHASTTPPSRLQVGAGLPQGHVRVRGGGAIAERLRSFSLTEAENSDDESDIMNDNLPDLVRGSTRSRARSEPVLHLPMRPIEVNVGQELRRISDEFHMDHIETNMQRFLQATTHRRQSTAVQHANSFPGAAEADRGFLRNMLDRLISPRTMFGQGNDRINTLTRSQSDLQQRRPHSGQFDDMNNQH</sequence>
<dbReference type="Proteomes" id="UP000749559">
    <property type="component" value="Unassembled WGS sequence"/>
</dbReference>
<evidence type="ECO:0000256" key="1">
    <source>
        <dbReference type="SAM" id="MobiDB-lite"/>
    </source>
</evidence>
<evidence type="ECO:0000313" key="3">
    <source>
        <dbReference type="Proteomes" id="UP000749559"/>
    </source>
</evidence>
<feature type="compositionally biased region" description="Basic and acidic residues" evidence="1">
    <location>
        <begin position="1"/>
        <end position="28"/>
    </location>
</feature>
<feature type="region of interest" description="Disordered" evidence="1">
    <location>
        <begin position="78"/>
        <end position="104"/>
    </location>
</feature>
<feature type="region of interest" description="Disordered" evidence="1">
    <location>
        <begin position="402"/>
        <end position="425"/>
    </location>
</feature>
<keyword evidence="3" id="KW-1185">Reference proteome</keyword>
<dbReference type="AlphaFoldDB" id="A0A8J1U480"/>
<comment type="caution">
    <text evidence="2">The sequence shown here is derived from an EMBL/GenBank/DDBJ whole genome shotgun (WGS) entry which is preliminary data.</text>
</comment>
<feature type="region of interest" description="Disordered" evidence="1">
    <location>
        <begin position="281"/>
        <end position="303"/>
    </location>
</feature>
<dbReference type="EMBL" id="CAIIXF020000008">
    <property type="protein sequence ID" value="CAH1790822.1"/>
    <property type="molecule type" value="Genomic_DNA"/>
</dbReference>
<feature type="compositionally biased region" description="Polar residues" evidence="1">
    <location>
        <begin position="35"/>
        <end position="45"/>
    </location>
</feature>
<gene>
    <name evidence="2" type="ORF">OFUS_LOCUS15990</name>
</gene>
<reference evidence="2" key="1">
    <citation type="submission" date="2022-03" db="EMBL/GenBank/DDBJ databases">
        <authorList>
            <person name="Martin C."/>
        </authorList>
    </citation>
    <scope>NUCLEOTIDE SEQUENCE</scope>
</reference>
<name>A0A8J1U480_OWEFU</name>
<accession>A0A8J1U480</accession>
<evidence type="ECO:0000313" key="2">
    <source>
        <dbReference type="EMBL" id="CAH1790822.1"/>
    </source>
</evidence>
<organism evidence="2 3">
    <name type="scientific">Owenia fusiformis</name>
    <name type="common">Polychaete worm</name>
    <dbReference type="NCBI Taxonomy" id="6347"/>
    <lineage>
        <taxon>Eukaryota</taxon>
        <taxon>Metazoa</taxon>
        <taxon>Spiralia</taxon>
        <taxon>Lophotrochozoa</taxon>
        <taxon>Annelida</taxon>
        <taxon>Polychaeta</taxon>
        <taxon>Sedentaria</taxon>
        <taxon>Canalipalpata</taxon>
        <taxon>Sabellida</taxon>
        <taxon>Oweniida</taxon>
        <taxon>Oweniidae</taxon>
        <taxon>Owenia</taxon>
    </lineage>
</organism>
<feature type="region of interest" description="Disordered" evidence="1">
    <location>
        <begin position="1"/>
        <end position="58"/>
    </location>
</feature>